<dbReference type="InterPro" id="IPR050093">
    <property type="entry name" value="ABC_SmlMolc_Importer"/>
</dbReference>
<keyword evidence="3" id="KW-0410">Iron transport</keyword>
<comment type="caution">
    <text evidence="10">The sequence shown here is derived from an EMBL/GenBank/DDBJ whole genome shotgun (WGS) entry which is preliminary data.</text>
</comment>
<sequence>MSPFLEVTGIRKSFQGIPTLDHVDFFLERGEILCILGPSGCGKTTLLRIIAGIEMPDAGSVRIEGLDMVDVPAHLRHVGMVFQDFALFPHLNVRENVAFGLKGVSKEVSRERVDQMLERMGIETLAERRTYELSGGQKQRVALARSLVPQPKLLLLDEPLGSLDRQLRERLVYDTADILRKVGMTAVYVTHDHAEAFAVADRVAVLQDGRIAQIGSPETVYRRPTTVEIARFFGYENVISARILSRKWLQTDFGHLEIAATVSGNPGDVVTVLIRPDAAVVLEDEKAALQHVNRISGSLIRRRFLGSQMYIDVRIDSGQLLSFYLPSYPPVPEMGETIHLAIHPEAVVVDVG</sequence>
<dbReference type="Gene3D" id="3.40.50.300">
    <property type="entry name" value="P-loop containing nucleotide triphosphate hydrolases"/>
    <property type="match status" value="1"/>
</dbReference>
<keyword evidence="1" id="KW-0813">Transport</keyword>
<dbReference type="GO" id="GO:0005524">
    <property type="term" value="F:ATP binding"/>
    <property type="evidence" value="ECO:0007669"/>
    <property type="project" value="UniProtKB-KW"/>
</dbReference>
<dbReference type="PROSITE" id="PS50893">
    <property type="entry name" value="ABC_TRANSPORTER_2"/>
    <property type="match status" value="1"/>
</dbReference>
<dbReference type="AlphaFoldDB" id="A0A7C4RTU0"/>
<keyword evidence="7" id="KW-0406">Ion transport</keyword>
<keyword evidence="6" id="KW-0408">Iron</keyword>
<dbReference type="InterPro" id="IPR008995">
    <property type="entry name" value="Mo/tungstate-bd_C_term_dom"/>
</dbReference>
<proteinExistence type="predicted"/>
<dbReference type="GO" id="GO:0015697">
    <property type="term" value="P:quaternary ammonium group transport"/>
    <property type="evidence" value="ECO:0007669"/>
    <property type="project" value="UniProtKB-ARBA"/>
</dbReference>
<dbReference type="PANTHER" id="PTHR42781:SF4">
    <property type="entry name" value="SPERMIDINE_PUTRESCINE IMPORT ATP-BINDING PROTEIN POTA"/>
    <property type="match status" value="1"/>
</dbReference>
<gene>
    <name evidence="10" type="ORF">ENS29_14245</name>
</gene>
<evidence type="ECO:0000256" key="8">
    <source>
        <dbReference type="ARBA" id="ARBA00023136"/>
    </source>
</evidence>
<evidence type="ECO:0000256" key="2">
    <source>
        <dbReference type="ARBA" id="ARBA00022475"/>
    </source>
</evidence>
<evidence type="ECO:0000256" key="6">
    <source>
        <dbReference type="ARBA" id="ARBA00023004"/>
    </source>
</evidence>
<dbReference type="SUPFAM" id="SSF52540">
    <property type="entry name" value="P-loop containing nucleoside triphosphate hydrolases"/>
    <property type="match status" value="1"/>
</dbReference>
<evidence type="ECO:0000259" key="9">
    <source>
        <dbReference type="PROSITE" id="PS50893"/>
    </source>
</evidence>
<keyword evidence="2" id="KW-1003">Cell membrane</keyword>
<dbReference type="SUPFAM" id="SSF50331">
    <property type="entry name" value="MOP-like"/>
    <property type="match status" value="1"/>
</dbReference>
<dbReference type="EMBL" id="DSUH01000324">
    <property type="protein sequence ID" value="HGU33986.1"/>
    <property type="molecule type" value="Genomic_DNA"/>
</dbReference>
<name>A0A7C4RTU0_9BACT</name>
<dbReference type="Pfam" id="PF00005">
    <property type="entry name" value="ABC_tran"/>
    <property type="match status" value="1"/>
</dbReference>
<dbReference type="GO" id="GO:0043190">
    <property type="term" value="C:ATP-binding cassette (ABC) transporter complex"/>
    <property type="evidence" value="ECO:0007669"/>
    <property type="project" value="InterPro"/>
</dbReference>
<reference evidence="10" key="1">
    <citation type="journal article" date="2020" name="mSystems">
        <title>Genome- and Community-Level Interaction Insights into Carbon Utilization and Element Cycling Functions of Hydrothermarchaeota in Hydrothermal Sediment.</title>
        <authorList>
            <person name="Zhou Z."/>
            <person name="Liu Y."/>
            <person name="Xu W."/>
            <person name="Pan J."/>
            <person name="Luo Z.H."/>
            <person name="Li M."/>
        </authorList>
    </citation>
    <scope>NUCLEOTIDE SEQUENCE [LARGE SCALE GENOMIC DNA]</scope>
    <source>
        <strain evidence="10">SpSt-477</strain>
    </source>
</reference>
<dbReference type="SMART" id="SM00382">
    <property type="entry name" value="AAA"/>
    <property type="match status" value="1"/>
</dbReference>
<feature type="domain" description="ABC transporter" evidence="9">
    <location>
        <begin position="5"/>
        <end position="233"/>
    </location>
</feature>
<evidence type="ECO:0000256" key="4">
    <source>
        <dbReference type="ARBA" id="ARBA00022741"/>
    </source>
</evidence>
<evidence type="ECO:0000256" key="7">
    <source>
        <dbReference type="ARBA" id="ARBA00023065"/>
    </source>
</evidence>
<dbReference type="Pfam" id="PF08402">
    <property type="entry name" value="TOBE_2"/>
    <property type="match status" value="1"/>
</dbReference>
<dbReference type="GO" id="GO:0016887">
    <property type="term" value="F:ATP hydrolysis activity"/>
    <property type="evidence" value="ECO:0007669"/>
    <property type="project" value="InterPro"/>
</dbReference>
<evidence type="ECO:0000313" key="10">
    <source>
        <dbReference type="EMBL" id="HGU33986.1"/>
    </source>
</evidence>
<dbReference type="InterPro" id="IPR013611">
    <property type="entry name" value="Transp-assoc_OB_typ2"/>
</dbReference>
<dbReference type="FunFam" id="3.40.50.300:FF:000425">
    <property type="entry name" value="Probable ABC transporter, ATP-binding subunit"/>
    <property type="match status" value="1"/>
</dbReference>
<evidence type="ECO:0000256" key="1">
    <source>
        <dbReference type="ARBA" id="ARBA00022448"/>
    </source>
</evidence>
<evidence type="ECO:0000256" key="3">
    <source>
        <dbReference type="ARBA" id="ARBA00022496"/>
    </source>
</evidence>
<dbReference type="CDD" id="cd03259">
    <property type="entry name" value="ABC_Carb_Solutes_like"/>
    <property type="match status" value="1"/>
</dbReference>
<protein>
    <submittedName>
        <fullName evidence="10">ABC transporter ATP-binding protein</fullName>
    </submittedName>
</protein>
<dbReference type="PROSITE" id="PS00211">
    <property type="entry name" value="ABC_TRANSPORTER_1"/>
    <property type="match status" value="1"/>
</dbReference>
<dbReference type="InterPro" id="IPR027417">
    <property type="entry name" value="P-loop_NTPase"/>
</dbReference>
<dbReference type="InterPro" id="IPR003593">
    <property type="entry name" value="AAA+_ATPase"/>
</dbReference>
<organism evidence="10">
    <name type="scientific">Desulfatirhabdium butyrativorans</name>
    <dbReference type="NCBI Taxonomy" id="340467"/>
    <lineage>
        <taxon>Bacteria</taxon>
        <taxon>Pseudomonadati</taxon>
        <taxon>Thermodesulfobacteriota</taxon>
        <taxon>Desulfobacteria</taxon>
        <taxon>Desulfobacterales</taxon>
        <taxon>Desulfatirhabdiaceae</taxon>
        <taxon>Desulfatirhabdium</taxon>
    </lineage>
</organism>
<dbReference type="PANTHER" id="PTHR42781">
    <property type="entry name" value="SPERMIDINE/PUTRESCINE IMPORT ATP-BINDING PROTEIN POTA"/>
    <property type="match status" value="1"/>
</dbReference>
<dbReference type="GO" id="GO:0015408">
    <property type="term" value="F:ABC-type ferric iron transporter activity"/>
    <property type="evidence" value="ECO:0007669"/>
    <property type="project" value="InterPro"/>
</dbReference>
<accession>A0A7C4RTU0</accession>
<keyword evidence="8" id="KW-0472">Membrane</keyword>
<dbReference type="InterPro" id="IPR015853">
    <property type="entry name" value="ABC_transpr_FbpC"/>
</dbReference>
<dbReference type="InterPro" id="IPR017871">
    <property type="entry name" value="ABC_transporter-like_CS"/>
</dbReference>
<keyword evidence="4" id="KW-0547">Nucleotide-binding</keyword>
<evidence type="ECO:0000256" key="5">
    <source>
        <dbReference type="ARBA" id="ARBA00022840"/>
    </source>
</evidence>
<keyword evidence="5 10" id="KW-0067">ATP-binding</keyword>
<dbReference type="InterPro" id="IPR003439">
    <property type="entry name" value="ABC_transporter-like_ATP-bd"/>
</dbReference>